<dbReference type="EMBL" id="BLXT01004421">
    <property type="protein sequence ID" value="GFO12386.1"/>
    <property type="molecule type" value="Genomic_DNA"/>
</dbReference>
<dbReference type="PANTHER" id="PTHR23506:SF28">
    <property type="entry name" value="MFS-TYPE TRANSPORTER SLC18B1-LIKE PROTEIN"/>
    <property type="match status" value="1"/>
</dbReference>
<dbReference type="GO" id="GO:0022857">
    <property type="term" value="F:transmembrane transporter activity"/>
    <property type="evidence" value="ECO:0007669"/>
    <property type="project" value="InterPro"/>
</dbReference>
<evidence type="ECO:0000259" key="7">
    <source>
        <dbReference type="PROSITE" id="PS50850"/>
    </source>
</evidence>
<evidence type="ECO:0000256" key="1">
    <source>
        <dbReference type="ARBA" id="ARBA00004141"/>
    </source>
</evidence>
<feature type="domain" description="Major facilitator superfamily (MFS) profile" evidence="7">
    <location>
        <begin position="93"/>
        <end position="284"/>
    </location>
</feature>
<feature type="transmembrane region" description="Helical" evidence="6">
    <location>
        <begin position="127"/>
        <end position="147"/>
    </location>
</feature>
<protein>
    <submittedName>
        <fullName evidence="8">MFS-type transporter slc18b1</fullName>
    </submittedName>
</protein>
<accession>A0AAV4AMI4</accession>
<dbReference type="InterPro" id="IPR050930">
    <property type="entry name" value="MFS_Vesicular_Transporter"/>
</dbReference>
<name>A0AAV4AMI4_9GAST</name>
<dbReference type="InterPro" id="IPR036259">
    <property type="entry name" value="MFS_trans_sf"/>
</dbReference>
<organism evidence="8 9">
    <name type="scientific">Plakobranchus ocellatus</name>
    <dbReference type="NCBI Taxonomy" id="259542"/>
    <lineage>
        <taxon>Eukaryota</taxon>
        <taxon>Metazoa</taxon>
        <taxon>Spiralia</taxon>
        <taxon>Lophotrochozoa</taxon>
        <taxon>Mollusca</taxon>
        <taxon>Gastropoda</taxon>
        <taxon>Heterobranchia</taxon>
        <taxon>Euthyneura</taxon>
        <taxon>Panpulmonata</taxon>
        <taxon>Sacoglossa</taxon>
        <taxon>Placobranchoidea</taxon>
        <taxon>Plakobranchidae</taxon>
        <taxon>Plakobranchus</taxon>
    </lineage>
</organism>
<evidence type="ECO:0000256" key="2">
    <source>
        <dbReference type="ARBA" id="ARBA00022448"/>
    </source>
</evidence>
<evidence type="ECO:0000256" key="3">
    <source>
        <dbReference type="ARBA" id="ARBA00022692"/>
    </source>
</evidence>
<dbReference type="InterPro" id="IPR011701">
    <property type="entry name" value="MFS"/>
</dbReference>
<dbReference type="SUPFAM" id="SSF103473">
    <property type="entry name" value="MFS general substrate transporter"/>
    <property type="match status" value="1"/>
</dbReference>
<comment type="caution">
    <text evidence="8">The sequence shown here is derived from an EMBL/GenBank/DDBJ whole genome shotgun (WGS) entry which is preliminary data.</text>
</comment>
<dbReference type="InterPro" id="IPR020846">
    <property type="entry name" value="MFS_dom"/>
</dbReference>
<keyword evidence="9" id="KW-1185">Reference proteome</keyword>
<keyword evidence="2" id="KW-0813">Transport</keyword>
<feature type="transmembrane region" description="Helical" evidence="6">
    <location>
        <begin position="183"/>
        <end position="204"/>
    </location>
</feature>
<dbReference type="AlphaFoldDB" id="A0AAV4AMI4"/>
<dbReference type="Pfam" id="PF07690">
    <property type="entry name" value="MFS_1"/>
    <property type="match status" value="1"/>
</dbReference>
<evidence type="ECO:0000313" key="9">
    <source>
        <dbReference type="Proteomes" id="UP000735302"/>
    </source>
</evidence>
<feature type="transmembrane region" description="Helical" evidence="6">
    <location>
        <begin position="159"/>
        <end position="177"/>
    </location>
</feature>
<evidence type="ECO:0000313" key="8">
    <source>
        <dbReference type="EMBL" id="GFO12386.1"/>
    </source>
</evidence>
<evidence type="ECO:0000256" key="6">
    <source>
        <dbReference type="SAM" id="Phobius"/>
    </source>
</evidence>
<sequence>MFIRQRPRKLQARAFMTFEDHTLNVRAGYEELKDETRDLSGQTNISKTTVAASCSDNPELTQLVPDANGQSTSTAAHGKTFKFKEIPTKSKVMLAMLLFAHFMAGCGFSVPGPFYPREARMKGMATSFIGLAFSSYLIVSFLGSLVFGQFMSYIGPRTVCTGGLFINGLFIAMFGFLDKMPAGSVFISLSFVIRILSAVGMSAFTSSNFAIVSSQFEDYVAQVFALLETSMGIGLMIGPTIGGGLFQMECYEYCGSTLDAQDTPVAPSSFAPGHSPGLAKSQKA</sequence>
<dbReference type="PANTHER" id="PTHR23506">
    <property type="entry name" value="GH10249P"/>
    <property type="match status" value="1"/>
</dbReference>
<keyword evidence="5 6" id="KW-0472">Membrane</keyword>
<dbReference type="Gene3D" id="1.20.1250.20">
    <property type="entry name" value="MFS general substrate transporter like domains"/>
    <property type="match status" value="1"/>
</dbReference>
<feature type="transmembrane region" description="Helical" evidence="6">
    <location>
        <begin position="92"/>
        <end position="115"/>
    </location>
</feature>
<dbReference type="GO" id="GO:0016020">
    <property type="term" value="C:membrane"/>
    <property type="evidence" value="ECO:0007669"/>
    <property type="project" value="UniProtKB-SubCell"/>
</dbReference>
<reference evidence="8 9" key="1">
    <citation type="journal article" date="2021" name="Elife">
        <title>Chloroplast acquisition without the gene transfer in kleptoplastic sea slugs, Plakobranchus ocellatus.</title>
        <authorList>
            <person name="Maeda T."/>
            <person name="Takahashi S."/>
            <person name="Yoshida T."/>
            <person name="Shimamura S."/>
            <person name="Takaki Y."/>
            <person name="Nagai Y."/>
            <person name="Toyoda A."/>
            <person name="Suzuki Y."/>
            <person name="Arimoto A."/>
            <person name="Ishii H."/>
            <person name="Satoh N."/>
            <person name="Nishiyama T."/>
            <person name="Hasebe M."/>
            <person name="Maruyama T."/>
            <person name="Minagawa J."/>
            <person name="Obokata J."/>
            <person name="Shigenobu S."/>
        </authorList>
    </citation>
    <scope>NUCLEOTIDE SEQUENCE [LARGE SCALE GENOMIC DNA]</scope>
</reference>
<dbReference type="Proteomes" id="UP000735302">
    <property type="component" value="Unassembled WGS sequence"/>
</dbReference>
<dbReference type="PROSITE" id="PS50850">
    <property type="entry name" value="MFS"/>
    <property type="match status" value="1"/>
</dbReference>
<evidence type="ECO:0000256" key="5">
    <source>
        <dbReference type="ARBA" id="ARBA00023136"/>
    </source>
</evidence>
<proteinExistence type="predicted"/>
<comment type="subcellular location">
    <subcellularLocation>
        <location evidence="1">Membrane</location>
        <topology evidence="1">Multi-pass membrane protein</topology>
    </subcellularLocation>
</comment>
<gene>
    <name evidence="8" type="ORF">PoB_003889100</name>
</gene>
<evidence type="ECO:0000256" key="4">
    <source>
        <dbReference type="ARBA" id="ARBA00022989"/>
    </source>
</evidence>
<keyword evidence="4 6" id="KW-1133">Transmembrane helix</keyword>
<keyword evidence="3 6" id="KW-0812">Transmembrane</keyword>